<dbReference type="PANTHER" id="PTHR40031">
    <property type="entry name" value="HYPOTHETICAL MEMBRANE SPANNING PROTEIN"/>
    <property type="match status" value="1"/>
</dbReference>
<reference evidence="2 3" key="1">
    <citation type="journal article" date="2016" name="Nat. Commun.">
        <title>Thousands of microbial genomes shed light on interconnected biogeochemical processes in an aquifer system.</title>
        <authorList>
            <person name="Anantharaman K."/>
            <person name="Brown C.T."/>
            <person name="Hug L.A."/>
            <person name="Sharon I."/>
            <person name="Castelle C.J."/>
            <person name="Probst A.J."/>
            <person name="Thomas B.C."/>
            <person name="Singh A."/>
            <person name="Wilkins M.J."/>
            <person name="Karaoz U."/>
            <person name="Brodie E.L."/>
            <person name="Williams K.H."/>
            <person name="Hubbard S.S."/>
            <person name="Banfield J.F."/>
        </authorList>
    </citation>
    <scope>NUCLEOTIDE SEQUENCE [LARGE SCALE GENOMIC DNA]</scope>
</reference>
<evidence type="ECO:0000313" key="2">
    <source>
        <dbReference type="EMBL" id="OGI45380.1"/>
    </source>
</evidence>
<comment type="caution">
    <text evidence="2">The sequence shown here is derived from an EMBL/GenBank/DDBJ whole genome shotgun (WGS) entry which is preliminary data.</text>
</comment>
<keyword evidence="1" id="KW-1133">Transmembrane helix</keyword>
<evidence type="ECO:0000256" key="1">
    <source>
        <dbReference type="SAM" id="Phobius"/>
    </source>
</evidence>
<dbReference type="Proteomes" id="UP000179360">
    <property type="component" value="Unassembled WGS sequence"/>
</dbReference>
<accession>A0A1F6TJS0</accession>
<dbReference type="STRING" id="1817764.A2637_07985"/>
<dbReference type="EMBL" id="MFSY01000077">
    <property type="protein sequence ID" value="OGI45380.1"/>
    <property type="molecule type" value="Genomic_DNA"/>
</dbReference>
<keyword evidence="1" id="KW-0472">Membrane</keyword>
<evidence type="ECO:0000313" key="3">
    <source>
        <dbReference type="Proteomes" id="UP000179360"/>
    </source>
</evidence>
<feature type="transmembrane region" description="Helical" evidence="1">
    <location>
        <begin position="64"/>
        <end position="86"/>
    </location>
</feature>
<organism evidence="2 3">
    <name type="scientific">Candidatus Muproteobacteria bacterium RIFCSPHIGHO2_01_FULL_65_16</name>
    <dbReference type="NCBI Taxonomy" id="1817764"/>
    <lineage>
        <taxon>Bacteria</taxon>
        <taxon>Pseudomonadati</taxon>
        <taxon>Pseudomonadota</taxon>
        <taxon>Candidatus Muproteobacteria</taxon>
    </lineage>
</organism>
<feature type="transmembrane region" description="Helical" evidence="1">
    <location>
        <begin position="98"/>
        <end position="121"/>
    </location>
</feature>
<sequence>MDTITHALSGALLARATEPEEPRPDRLPRRARMWVGFLAAAFPDSDFALLFLNPLTYLTTHRGLTHSIVLLPLWAALLALTFMLLMRRKYPWRAFVGVCALGIGIHIAGDVITAFGTMIFAPLSDWRAQLPTTFIIDPYFTAIIVAGLIASANWKMPRVPAVIGLAVLAVYVGFQGTLYNRATAAGRAYVLEHGLKDAQVEAVPQPFSPFHWMVVVIEPGGYRLSYISLVRRRIPAPPAADAYWFQRIFAAYRPSRDADWSKVPRFGPAAGAAVAEAAWGSRALAPYRRFALLPAVYRVDRRSAQLCVWFQDLRFALPGRTPPFRYGACRDAADAAWRVHRLIVLDDGREIPDPVQ</sequence>
<evidence type="ECO:0008006" key="4">
    <source>
        <dbReference type="Google" id="ProtNLM"/>
    </source>
</evidence>
<proteinExistence type="predicted"/>
<dbReference type="Pfam" id="PF04307">
    <property type="entry name" value="YdjM"/>
    <property type="match status" value="1"/>
</dbReference>
<dbReference type="PANTHER" id="PTHR40031:SF1">
    <property type="entry name" value="MEMBRANE-BOUND METAL-DEPENDENT HYDROLASE"/>
    <property type="match status" value="1"/>
</dbReference>
<dbReference type="InterPro" id="IPR007404">
    <property type="entry name" value="YdjM-like"/>
</dbReference>
<name>A0A1F6TJS0_9PROT</name>
<feature type="transmembrane region" description="Helical" evidence="1">
    <location>
        <begin position="159"/>
        <end position="179"/>
    </location>
</feature>
<keyword evidence="1" id="KW-0812">Transmembrane</keyword>
<protein>
    <recommendedName>
        <fullName evidence="4">Hydrolase</fullName>
    </recommendedName>
</protein>
<gene>
    <name evidence="2" type="ORF">A2637_07985</name>
</gene>
<dbReference type="AlphaFoldDB" id="A0A1F6TJS0"/>
<dbReference type="InterPro" id="IPR053170">
    <property type="entry name" value="Transcription_regulator"/>
</dbReference>
<feature type="transmembrane region" description="Helical" evidence="1">
    <location>
        <begin position="133"/>
        <end position="152"/>
    </location>
</feature>
<feature type="transmembrane region" description="Helical" evidence="1">
    <location>
        <begin position="33"/>
        <end position="52"/>
    </location>
</feature>